<protein>
    <submittedName>
        <fullName evidence="1">Uncharacterized protein</fullName>
    </submittedName>
</protein>
<organism evidence="1 2">
    <name type="scientific">Proteus mirabilis</name>
    <dbReference type="NCBI Taxonomy" id="584"/>
    <lineage>
        <taxon>Bacteria</taxon>
        <taxon>Pseudomonadati</taxon>
        <taxon>Pseudomonadota</taxon>
        <taxon>Gammaproteobacteria</taxon>
        <taxon>Enterobacterales</taxon>
        <taxon>Morganellaceae</taxon>
        <taxon>Proteus</taxon>
    </lineage>
</organism>
<name>A0A2X2E4S7_PROMI</name>
<proteinExistence type="predicted"/>
<sequence>MGVLEIIADLPALLQQAQSAAAASLSEKLSAK</sequence>
<evidence type="ECO:0000313" key="1">
    <source>
        <dbReference type="EMBL" id="SPZ01860.1"/>
    </source>
</evidence>
<dbReference type="Proteomes" id="UP000251485">
    <property type="component" value="Unassembled WGS sequence"/>
</dbReference>
<evidence type="ECO:0000313" key="2">
    <source>
        <dbReference type="Proteomes" id="UP000251485"/>
    </source>
</evidence>
<accession>A0A2X2E4S7</accession>
<dbReference type="AlphaFoldDB" id="A0A2X2E4S7"/>
<gene>
    <name evidence="1" type="ORF">NCTC10975_04381</name>
</gene>
<reference evidence="1 2" key="1">
    <citation type="submission" date="2018-06" db="EMBL/GenBank/DDBJ databases">
        <authorList>
            <consortium name="Pathogen Informatics"/>
            <person name="Doyle S."/>
        </authorList>
    </citation>
    <scope>NUCLEOTIDE SEQUENCE [LARGE SCALE GENOMIC DNA]</scope>
    <source>
        <strain evidence="1 2">NCTC10975</strain>
    </source>
</reference>
<dbReference type="EMBL" id="UAUE01000029">
    <property type="protein sequence ID" value="SPZ01860.1"/>
    <property type="molecule type" value="Genomic_DNA"/>
</dbReference>